<accession>A0A1L3JEG2</accession>
<organism evidence="5 6">
    <name type="scientific">Sphingorhabdus lutea</name>
    <dbReference type="NCBI Taxonomy" id="1913578"/>
    <lineage>
        <taxon>Bacteria</taxon>
        <taxon>Pseudomonadati</taxon>
        <taxon>Pseudomonadota</taxon>
        <taxon>Alphaproteobacteria</taxon>
        <taxon>Sphingomonadales</taxon>
        <taxon>Sphingomonadaceae</taxon>
        <taxon>Sphingorhabdus</taxon>
    </lineage>
</organism>
<dbReference type="InterPro" id="IPR038161">
    <property type="entry name" value="VirB9/CagX/TrbG_C_sf"/>
</dbReference>
<sequence length="253" mass="27922">MIIVFAAFCASIFTAHAKDARLVEILYNPAKVVRIDGQIKVQATIAFDEEEKIENVAIGDSMAWQVSPNKRANILFIKPLSPSARTNMTVITDQRTYLFDLVANSKNAPIYILRFNYPDEPKNEAPIMTASANIEELNAVNDPYAIIDPENLNFQWVQNGAPQLLPTRIYDDGNATFLTWPERKAVPAILIKDQKGMEGPVNFSVRGHIVIVDGVPAQIILRSGQDVATLTNNGPPRPAAPISNDDILQDKGL</sequence>
<keyword evidence="6" id="KW-1185">Reference proteome</keyword>
<evidence type="ECO:0000256" key="1">
    <source>
        <dbReference type="ARBA" id="ARBA00006135"/>
    </source>
</evidence>
<protein>
    <submittedName>
        <fullName evidence="5">Type VI secretion protein</fullName>
    </submittedName>
</protein>
<feature type="chain" id="PRO_5012905251" evidence="4">
    <location>
        <begin position="18"/>
        <end position="253"/>
    </location>
</feature>
<evidence type="ECO:0000256" key="3">
    <source>
        <dbReference type="SAM" id="MobiDB-lite"/>
    </source>
</evidence>
<dbReference type="Pfam" id="PF03524">
    <property type="entry name" value="CagX"/>
    <property type="match status" value="1"/>
</dbReference>
<dbReference type="KEGG" id="sphl:LPB140_03695"/>
<gene>
    <name evidence="5" type="ORF">LPB140_03695</name>
</gene>
<dbReference type="InterPro" id="IPR010258">
    <property type="entry name" value="Conjugal_tfr_TrbG/VirB9/CagX"/>
</dbReference>
<keyword evidence="2 4" id="KW-0732">Signal</keyword>
<evidence type="ECO:0000313" key="6">
    <source>
        <dbReference type="Proteomes" id="UP000242561"/>
    </source>
</evidence>
<dbReference type="STRING" id="1913578.LPB140_03695"/>
<reference evidence="5 6" key="1">
    <citation type="submission" date="2016-11" db="EMBL/GenBank/DDBJ databases">
        <title>Sphingorhabdus sp. LPB0140, isolated from marine environment.</title>
        <authorList>
            <person name="Kim E."/>
            <person name="Yi H."/>
        </authorList>
    </citation>
    <scope>NUCLEOTIDE SEQUENCE [LARGE SCALE GENOMIC DNA]</scope>
    <source>
        <strain evidence="5 6">LPB0140</strain>
    </source>
</reference>
<evidence type="ECO:0000256" key="4">
    <source>
        <dbReference type="SAM" id="SignalP"/>
    </source>
</evidence>
<name>A0A1L3JEG2_9SPHN</name>
<dbReference type="Gene3D" id="2.60.40.2500">
    <property type="match status" value="1"/>
</dbReference>
<evidence type="ECO:0000256" key="2">
    <source>
        <dbReference type="ARBA" id="ARBA00022729"/>
    </source>
</evidence>
<proteinExistence type="inferred from homology"/>
<feature type="region of interest" description="Disordered" evidence="3">
    <location>
        <begin position="232"/>
        <end position="253"/>
    </location>
</feature>
<comment type="similarity">
    <text evidence="1">Belongs to the TrbG/VirB9 family.</text>
</comment>
<dbReference type="OrthoDB" id="7390264at2"/>
<feature type="signal peptide" evidence="4">
    <location>
        <begin position="1"/>
        <end position="17"/>
    </location>
</feature>
<dbReference type="AlphaFoldDB" id="A0A1L3JEG2"/>
<dbReference type="InterPro" id="IPR033645">
    <property type="entry name" value="VirB9/CagX/TrbG_C"/>
</dbReference>
<dbReference type="Proteomes" id="UP000242561">
    <property type="component" value="Chromosome"/>
</dbReference>
<dbReference type="EMBL" id="CP018154">
    <property type="protein sequence ID" value="APG63541.1"/>
    <property type="molecule type" value="Genomic_DNA"/>
</dbReference>
<evidence type="ECO:0000313" key="5">
    <source>
        <dbReference type="EMBL" id="APG63541.1"/>
    </source>
</evidence>
<dbReference type="CDD" id="cd06911">
    <property type="entry name" value="VirB9_CagX_TrbG"/>
    <property type="match status" value="1"/>
</dbReference>